<evidence type="ECO:0000313" key="10">
    <source>
        <dbReference type="Proteomes" id="UP000703315"/>
    </source>
</evidence>
<keyword evidence="5 7" id="KW-0501">Molybdenum cofactor biosynthesis</keyword>
<dbReference type="SUPFAM" id="SSF63882">
    <property type="entry name" value="MoeA N-terminal region -like"/>
    <property type="match status" value="1"/>
</dbReference>
<comment type="similarity">
    <text evidence="3 7">Belongs to the MoeA family.</text>
</comment>
<comment type="cofactor">
    <cofactor evidence="7">
        <name>Mg(2+)</name>
        <dbReference type="ChEBI" id="CHEBI:18420"/>
    </cofactor>
</comment>
<dbReference type="Proteomes" id="UP000703315">
    <property type="component" value="Unassembled WGS sequence"/>
</dbReference>
<dbReference type="InterPro" id="IPR005111">
    <property type="entry name" value="MoeA_C_domain_IV"/>
</dbReference>
<dbReference type="CDD" id="cd00887">
    <property type="entry name" value="MoeA"/>
    <property type="match status" value="1"/>
</dbReference>
<comment type="pathway">
    <text evidence="2 7">Cofactor biosynthesis; molybdopterin biosynthesis.</text>
</comment>
<keyword evidence="7" id="KW-0460">Magnesium</keyword>
<dbReference type="SUPFAM" id="SSF63867">
    <property type="entry name" value="MoeA C-terminal domain-like"/>
    <property type="match status" value="1"/>
</dbReference>
<dbReference type="Gene3D" id="2.170.190.11">
    <property type="entry name" value="Molybdopterin biosynthesis moea protein, domain 3"/>
    <property type="match status" value="1"/>
</dbReference>
<dbReference type="RefSeq" id="WP_303905456.1">
    <property type="nucleotide sequence ID" value="NZ_DYXC01000084.1"/>
</dbReference>
<dbReference type="Gene3D" id="3.40.980.10">
    <property type="entry name" value="MoaB/Mog-like domain"/>
    <property type="match status" value="2"/>
</dbReference>
<evidence type="ECO:0000256" key="6">
    <source>
        <dbReference type="ARBA" id="ARBA00047317"/>
    </source>
</evidence>
<name>A0A921K7R9_9MICC</name>
<sequence length="600" mass="63696">MTMSTETYADTLARLLLDTVGELPAISLPLREAIGRRLAADLLTKQPSPQFDNSQMDGYGIGYANVAGGRFRVGPDVPAGTDPTDIYHYGVNGYGHDTAVPIMTGAKIPEDVVAIIPVEQADPPHFVDTGEYVYLPSVEVGAFIRKTGSDMPAGTLLARENTLVDAALVAAAASQGIAELTVKARPKVAVVAGGDEVVAGRTPRQAQIFDANTPLMQGFGTTHGMEIVATGSTTDELRDFQSEIDRLIRDHGPDIIITSGGISEGKYEVVRQLLDRLEISWVGKIQQQPGGPQGYGVYNRTPIIALPGNPISTLVSLRMLVVPALWKAFRSCWSPIAVQTKINSTVTGIRGKTQYRRGTVGLQGADLVAQIQGEASSHLLAQAVGSNALLEIPPLSRFKPGQTVTAHLFADVTFDLAVKPLPHMKSPPVVDRSSTGDGQGKTAQVITASTRAAAGTYEDEAGPQLVQWLRSKGYVTPNAVVVADQDLAHTMTQLMAKDQESLPDLLITSGGTGISPTDQTVDVISEILDVQLPHVMTAILLEGLQHTPHAALSRGVAGIVGHTFVATLPGSLGGVRDGMTVLDDIVDHIVEQIRGQDHQR</sequence>
<dbReference type="SMART" id="SM00852">
    <property type="entry name" value="MoCF_biosynth"/>
    <property type="match status" value="2"/>
</dbReference>
<comment type="caution">
    <text evidence="9">The sequence shown here is derived from an EMBL/GenBank/DDBJ whole genome shotgun (WGS) entry which is preliminary data.</text>
</comment>
<dbReference type="InterPro" id="IPR036688">
    <property type="entry name" value="MoeA_C_domain_IV_sf"/>
</dbReference>
<reference evidence="9" key="1">
    <citation type="journal article" date="2021" name="PeerJ">
        <title>Extensive microbial diversity within the chicken gut microbiome revealed by metagenomics and culture.</title>
        <authorList>
            <person name="Gilroy R."/>
            <person name="Ravi A."/>
            <person name="Getino M."/>
            <person name="Pursley I."/>
            <person name="Horton D.L."/>
            <person name="Alikhan N.F."/>
            <person name="Baker D."/>
            <person name="Gharbi K."/>
            <person name="Hall N."/>
            <person name="Watson M."/>
            <person name="Adriaenssens E.M."/>
            <person name="Foster-Nyarko E."/>
            <person name="Jarju S."/>
            <person name="Secka A."/>
            <person name="Antonio M."/>
            <person name="Oren A."/>
            <person name="Chaudhuri R.R."/>
            <person name="La Ragione R."/>
            <person name="Hildebrand F."/>
            <person name="Pallen M.J."/>
        </authorList>
    </citation>
    <scope>NUCLEOTIDE SEQUENCE</scope>
    <source>
        <strain evidence="9">ChiHjej13B12-14962</strain>
    </source>
</reference>
<comment type="function">
    <text evidence="1 7">Catalyzes the insertion of molybdate into adenylated molybdopterin with the concomitant release of AMP.</text>
</comment>
<dbReference type="PANTHER" id="PTHR10192:SF5">
    <property type="entry name" value="GEPHYRIN"/>
    <property type="match status" value="1"/>
</dbReference>
<dbReference type="Pfam" id="PF03453">
    <property type="entry name" value="MoeA_N"/>
    <property type="match status" value="1"/>
</dbReference>
<evidence type="ECO:0000256" key="5">
    <source>
        <dbReference type="ARBA" id="ARBA00023150"/>
    </source>
</evidence>
<dbReference type="Gene3D" id="3.90.105.10">
    <property type="entry name" value="Molybdopterin biosynthesis moea protein, domain 2"/>
    <property type="match status" value="1"/>
</dbReference>
<evidence type="ECO:0000259" key="8">
    <source>
        <dbReference type="SMART" id="SM00852"/>
    </source>
</evidence>
<evidence type="ECO:0000256" key="7">
    <source>
        <dbReference type="RuleBase" id="RU365090"/>
    </source>
</evidence>
<dbReference type="InterPro" id="IPR001453">
    <property type="entry name" value="MoaB/Mog_dom"/>
</dbReference>
<dbReference type="GO" id="GO:0005829">
    <property type="term" value="C:cytosol"/>
    <property type="evidence" value="ECO:0007669"/>
    <property type="project" value="TreeGrafter"/>
</dbReference>
<keyword evidence="4 7" id="KW-0500">Molybdenum</keyword>
<dbReference type="InterPro" id="IPR038987">
    <property type="entry name" value="MoeA-like"/>
</dbReference>
<protein>
    <recommendedName>
        <fullName evidence="7">Molybdopterin molybdenumtransferase</fullName>
        <ecNumber evidence="7">2.10.1.1</ecNumber>
    </recommendedName>
</protein>
<comment type="catalytic activity">
    <reaction evidence="6">
        <text>adenylyl-molybdopterin + molybdate = Mo-molybdopterin + AMP + H(+)</text>
        <dbReference type="Rhea" id="RHEA:35047"/>
        <dbReference type="ChEBI" id="CHEBI:15378"/>
        <dbReference type="ChEBI" id="CHEBI:36264"/>
        <dbReference type="ChEBI" id="CHEBI:62727"/>
        <dbReference type="ChEBI" id="CHEBI:71302"/>
        <dbReference type="ChEBI" id="CHEBI:456215"/>
        <dbReference type="EC" id="2.10.1.1"/>
    </reaction>
</comment>
<dbReference type="CDD" id="cd00886">
    <property type="entry name" value="MogA_MoaB"/>
    <property type="match status" value="1"/>
</dbReference>
<gene>
    <name evidence="9" type="ORF">K8V32_07865</name>
</gene>
<keyword evidence="7" id="KW-0479">Metal-binding</keyword>
<reference evidence="9" key="2">
    <citation type="submission" date="2021-09" db="EMBL/GenBank/DDBJ databases">
        <authorList>
            <person name="Gilroy R."/>
        </authorList>
    </citation>
    <scope>NUCLEOTIDE SEQUENCE</scope>
    <source>
        <strain evidence="9">ChiHjej13B12-14962</strain>
    </source>
</reference>
<dbReference type="EMBL" id="DYXC01000084">
    <property type="protein sequence ID" value="HJF14708.1"/>
    <property type="molecule type" value="Genomic_DNA"/>
</dbReference>
<evidence type="ECO:0000256" key="4">
    <source>
        <dbReference type="ARBA" id="ARBA00022505"/>
    </source>
</evidence>
<evidence type="ECO:0000256" key="3">
    <source>
        <dbReference type="ARBA" id="ARBA00010763"/>
    </source>
</evidence>
<dbReference type="InterPro" id="IPR036135">
    <property type="entry name" value="MoeA_linker/N_sf"/>
</dbReference>
<keyword evidence="7" id="KW-0808">Transferase</keyword>
<dbReference type="GO" id="GO:0046872">
    <property type="term" value="F:metal ion binding"/>
    <property type="evidence" value="ECO:0007669"/>
    <property type="project" value="UniProtKB-UniRule"/>
</dbReference>
<evidence type="ECO:0000256" key="1">
    <source>
        <dbReference type="ARBA" id="ARBA00002901"/>
    </source>
</evidence>
<dbReference type="PANTHER" id="PTHR10192">
    <property type="entry name" value="MOLYBDOPTERIN BIOSYNTHESIS PROTEIN"/>
    <property type="match status" value="1"/>
</dbReference>
<accession>A0A921K7R9</accession>
<dbReference type="Pfam" id="PF00994">
    <property type="entry name" value="MoCF_biosynth"/>
    <property type="match status" value="2"/>
</dbReference>
<dbReference type="InterPro" id="IPR005110">
    <property type="entry name" value="MoeA_linker/N"/>
</dbReference>
<evidence type="ECO:0000256" key="2">
    <source>
        <dbReference type="ARBA" id="ARBA00005046"/>
    </source>
</evidence>
<dbReference type="InterPro" id="IPR036425">
    <property type="entry name" value="MoaB/Mog-like_dom_sf"/>
</dbReference>
<proteinExistence type="inferred from homology"/>
<feature type="domain" description="MoaB/Mog" evidence="8">
    <location>
        <begin position="189"/>
        <end position="327"/>
    </location>
</feature>
<dbReference type="AlphaFoldDB" id="A0A921K7R9"/>
<dbReference type="Gene3D" id="2.40.340.10">
    <property type="entry name" value="MoeA, C-terminal, domain IV"/>
    <property type="match status" value="1"/>
</dbReference>
<dbReference type="SUPFAM" id="SSF53218">
    <property type="entry name" value="Molybdenum cofactor biosynthesis proteins"/>
    <property type="match status" value="2"/>
</dbReference>
<dbReference type="GO" id="GO:0061599">
    <property type="term" value="F:molybdopterin molybdotransferase activity"/>
    <property type="evidence" value="ECO:0007669"/>
    <property type="project" value="UniProtKB-UniRule"/>
</dbReference>
<dbReference type="Pfam" id="PF03454">
    <property type="entry name" value="MoeA_C"/>
    <property type="match status" value="1"/>
</dbReference>
<dbReference type="GO" id="GO:0006777">
    <property type="term" value="P:Mo-molybdopterin cofactor biosynthetic process"/>
    <property type="evidence" value="ECO:0007669"/>
    <property type="project" value="UniProtKB-UniRule"/>
</dbReference>
<feature type="domain" description="MoaB/Mog" evidence="8">
    <location>
        <begin position="444"/>
        <end position="589"/>
    </location>
</feature>
<evidence type="ECO:0000313" key="9">
    <source>
        <dbReference type="EMBL" id="HJF14708.1"/>
    </source>
</evidence>
<organism evidence="9 10">
    <name type="scientific">Enteractinococcus helveticum</name>
    <dbReference type="NCBI Taxonomy" id="1837282"/>
    <lineage>
        <taxon>Bacteria</taxon>
        <taxon>Bacillati</taxon>
        <taxon>Actinomycetota</taxon>
        <taxon>Actinomycetes</taxon>
        <taxon>Micrococcales</taxon>
        <taxon>Micrococcaceae</taxon>
    </lineage>
</organism>
<dbReference type="EC" id="2.10.1.1" evidence="7"/>